<evidence type="ECO:0000313" key="5">
    <source>
        <dbReference type="EMBL" id="MDT7831107.1"/>
    </source>
</evidence>
<sequence>MRKILVILVVIFSQYINAQDKGTIKGKLTDKEMNNEALPFANVLIKGTTIGTQTDMDGNYTISIKAGSYTIVFSFLGYKTLEIPVIVKAGETVTVNRLMSAEEGVALDEIKIKASVGKEKEAALLIDQKKAVTIDQKIGVQELARKGVSNVASALTKTTGISKQEGSGSVFVRGLGDRYNVTTLNGLPLPSNNPSKKNISLDIFSTDIIEFISIDKTYNLKNYGDFSGANVDIVSKNYRGKGMVELSFGSSVNSEAIAQNDFYLFDGPNRSGFYTKNYPAFPLNNYNFTTSWDRTSANSPINMNISLKAGDSFELGEDTKLNVFGVVSYDNGYKFREGVARGSVNVSGVARRDYDFMSYGYETNTTAMGNMRLKHKDQVLRYNALMINTSSQRQQEYTGIVDIFDYAPEGGAFVQRATFDRTELFVHQLLGDHRINDAIDINWGAAYNYVKSDTPNRKQNIVTPDDWNVPNGPKSFRLTLNDSDNHRFYQDLEDEELTAKLSATYKFNKDEEEVYKGKIVVGYSGRFKTVDFESTQFNFTINNSGGNAVPQPLITDVYNLDSYFNQANFNAGLFNIRTFRGGLGTGADVLAPQTYGGRQDINAGYVSVEYKFSPKFTGVFGIRGEQITQTISYNTSISVGDANLDQFEILPSVSLKYELNEKQNLKFAASKTYTLPQFKERAPFQFDESTTLTTLGNPALYSSTNYNFDFKWDFFPKSEEIISIGTFGRFINDPINQATINSASNDVSWVNSGDLATAFGVEFEMRKNFFENEVEDGDDTLTSKLTGGMNLSYLNTSQDLDGNKVFTETTAAGSPLSVDFSETKSGLTGASDLLANLDVTYLKEYTGDRSIQGTVAFNYFSDRIFALSTEGKGNIIDSGVATLDFIFKAKLNKKLGLGLSAKNLLNPTIKRTQENQNVIVESYKLGANIKLSLSYNF</sequence>
<dbReference type="Pfam" id="PF07715">
    <property type="entry name" value="Plug"/>
    <property type="match status" value="1"/>
</dbReference>
<reference evidence="5 6" key="1">
    <citation type="submission" date="2023-09" db="EMBL/GenBank/DDBJ databases">
        <title>Novel taxa isolated from Blanes Bay.</title>
        <authorList>
            <person name="Rey-Velasco X."/>
            <person name="Lucena T."/>
        </authorList>
    </citation>
    <scope>NUCLEOTIDE SEQUENCE [LARGE SCALE GENOMIC DNA]</scope>
    <source>
        <strain evidence="5 6">S356</strain>
    </source>
</reference>
<keyword evidence="2" id="KW-0732">Signal</keyword>
<evidence type="ECO:0000256" key="1">
    <source>
        <dbReference type="RuleBase" id="RU003357"/>
    </source>
</evidence>
<keyword evidence="5" id="KW-0675">Receptor</keyword>
<dbReference type="InterPro" id="IPR037066">
    <property type="entry name" value="Plug_dom_sf"/>
</dbReference>
<evidence type="ECO:0000259" key="3">
    <source>
        <dbReference type="Pfam" id="PF00593"/>
    </source>
</evidence>
<keyword evidence="6" id="KW-1185">Reference proteome</keyword>
<comment type="similarity">
    <text evidence="1">Belongs to the TonB-dependent receptor family.</text>
</comment>
<accession>A0ABU3LC43</accession>
<organism evidence="5 6">
    <name type="scientific">Asprobacillus argus</name>
    <dbReference type="NCBI Taxonomy" id="3076534"/>
    <lineage>
        <taxon>Bacteria</taxon>
        <taxon>Pseudomonadati</taxon>
        <taxon>Bacteroidota</taxon>
        <taxon>Flavobacteriia</taxon>
        <taxon>Flavobacteriales</taxon>
        <taxon>Flavobacteriaceae</taxon>
        <taxon>Asprobacillus</taxon>
    </lineage>
</organism>
<evidence type="ECO:0000259" key="4">
    <source>
        <dbReference type="Pfam" id="PF07715"/>
    </source>
</evidence>
<gene>
    <name evidence="5" type="ORF">RQM59_01880</name>
</gene>
<feature type="domain" description="TonB-dependent receptor-like beta-barrel" evidence="3">
    <location>
        <begin position="453"/>
        <end position="904"/>
    </location>
</feature>
<dbReference type="RefSeq" id="WP_349240360.1">
    <property type="nucleotide sequence ID" value="NZ_JAVTTO010000001.1"/>
</dbReference>
<dbReference type="InterPro" id="IPR000531">
    <property type="entry name" value="Beta-barrel_TonB"/>
</dbReference>
<feature type="chain" id="PRO_5047494554" evidence="2">
    <location>
        <begin position="19"/>
        <end position="937"/>
    </location>
</feature>
<dbReference type="Pfam" id="PF00593">
    <property type="entry name" value="TonB_dep_Rec_b-barrel"/>
    <property type="match status" value="1"/>
</dbReference>
<dbReference type="Pfam" id="PF13715">
    <property type="entry name" value="CarbopepD_reg_2"/>
    <property type="match status" value="1"/>
</dbReference>
<dbReference type="PANTHER" id="PTHR40980:SF5">
    <property type="entry name" value="TONB-DEPENDENT RECEPTOR"/>
    <property type="match status" value="1"/>
</dbReference>
<dbReference type="Gene3D" id="2.60.40.1120">
    <property type="entry name" value="Carboxypeptidase-like, regulatory domain"/>
    <property type="match status" value="1"/>
</dbReference>
<dbReference type="Gene3D" id="2.170.130.10">
    <property type="entry name" value="TonB-dependent receptor, plug domain"/>
    <property type="match status" value="1"/>
</dbReference>
<proteinExistence type="inferred from homology"/>
<evidence type="ECO:0000313" key="6">
    <source>
        <dbReference type="Proteomes" id="UP001257277"/>
    </source>
</evidence>
<dbReference type="SUPFAM" id="SSF49464">
    <property type="entry name" value="Carboxypeptidase regulatory domain-like"/>
    <property type="match status" value="1"/>
</dbReference>
<comment type="caution">
    <text evidence="5">The sequence shown here is derived from an EMBL/GenBank/DDBJ whole genome shotgun (WGS) entry which is preliminary data.</text>
</comment>
<feature type="signal peptide" evidence="2">
    <location>
        <begin position="1"/>
        <end position="18"/>
    </location>
</feature>
<name>A0ABU3LC43_9FLAO</name>
<comment type="subcellular location">
    <subcellularLocation>
        <location evidence="1">Cell outer membrane</location>
    </subcellularLocation>
</comment>
<dbReference type="SUPFAM" id="SSF56935">
    <property type="entry name" value="Porins"/>
    <property type="match status" value="1"/>
</dbReference>
<feature type="domain" description="TonB-dependent receptor plug" evidence="4">
    <location>
        <begin position="136"/>
        <end position="225"/>
    </location>
</feature>
<dbReference type="EMBL" id="JAVTTO010000001">
    <property type="protein sequence ID" value="MDT7831107.1"/>
    <property type="molecule type" value="Genomic_DNA"/>
</dbReference>
<dbReference type="PANTHER" id="PTHR40980">
    <property type="entry name" value="PLUG DOMAIN-CONTAINING PROTEIN"/>
    <property type="match status" value="1"/>
</dbReference>
<dbReference type="Proteomes" id="UP001257277">
    <property type="component" value="Unassembled WGS sequence"/>
</dbReference>
<dbReference type="InterPro" id="IPR008969">
    <property type="entry name" value="CarboxyPept-like_regulatory"/>
</dbReference>
<dbReference type="InterPro" id="IPR012910">
    <property type="entry name" value="Plug_dom"/>
</dbReference>
<evidence type="ECO:0000256" key="2">
    <source>
        <dbReference type="SAM" id="SignalP"/>
    </source>
</evidence>
<keyword evidence="1" id="KW-0798">TonB box</keyword>
<keyword evidence="1" id="KW-0472">Membrane</keyword>
<protein>
    <submittedName>
        <fullName evidence="5">TonB-dependent receptor</fullName>
    </submittedName>
</protein>